<comment type="function">
    <text evidence="5">The glycine cleavage system catalyzes the degradation of glycine. The P protein binds the alpha-amino group of glycine through its pyridoxal phosphate cofactor; CO(2) is released and the remaining methylamine moiety is then transferred to the lipoamide cofactor of the H protein.</text>
</comment>
<dbReference type="GO" id="GO:0016594">
    <property type="term" value="F:glycine binding"/>
    <property type="evidence" value="ECO:0007669"/>
    <property type="project" value="TreeGrafter"/>
</dbReference>
<dbReference type="FunCoup" id="L0A9B6">
    <property type="interactions" value="78"/>
</dbReference>
<dbReference type="PANTHER" id="PTHR11773">
    <property type="entry name" value="GLYCINE DEHYDROGENASE, DECARBOXYLATING"/>
    <property type="match status" value="1"/>
</dbReference>
<dbReference type="EC" id="1.4.4.2" evidence="5"/>
<dbReference type="PANTHER" id="PTHR11773:SF1">
    <property type="entry name" value="GLYCINE DEHYDROGENASE (DECARBOXYLATING), MITOCHONDRIAL"/>
    <property type="match status" value="1"/>
</dbReference>
<evidence type="ECO:0000256" key="5">
    <source>
        <dbReference type="HAMAP-Rule" id="MF_00713"/>
    </source>
</evidence>
<dbReference type="Gene3D" id="3.40.640.10">
    <property type="entry name" value="Type I PLP-dependent aspartate aminotransferase-like (Major domain)"/>
    <property type="match status" value="1"/>
</dbReference>
<dbReference type="GO" id="GO:0030170">
    <property type="term" value="F:pyridoxal phosphate binding"/>
    <property type="evidence" value="ECO:0007669"/>
    <property type="project" value="TreeGrafter"/>
</dbReference>
<feature type="modified residue" description="N6-(pyridoxal phosphate)lysine" evidence="5">
    <location>
        <position position="278"/>
    </location>
</feature>
<evidence type="ECO:0000313" key="8">
    <source>
        <dbReference type="EMBL" id="AFZ70466.1"/>
    </source>
</evidence>
<dbReference type="GO" id="GO:0005960">
    <property type="term" value="C:glycine cleavage complex"/>
    <property type="evidence" value="ECO:0007669"/>
    <property type="project" value="TreeGrafter"/>
</dbReference>
<dbReference type="GO" id="GO:0005829">
    <property type="term" value="C:cytosol"/>
    <property type="evidence" value="ECO:0007669"/>
    <property type="project" value="TreeGrafter"/>
</dbReference>
<dbReference type="AlphaFoldDB" id="L0A9B6"/>
<sequence length="519" mass="58092">MFKQANWNEPLIYELGNTRKGIGFKENNEEFKQILGEISIPQNLKREKDPDLPEVSEIEVVRHFTRLSEMAYGVDSGPVPLGSCTMKYNPKLSLKISSDKRLTFIHPLQPESTIQGLLKALYELQNWLSLITGMDYCTLHPAAGAQGELSGVLMIRKYHEIKGNINLKDEIIVPDSAHGTNPASAAMGGFKTIEIPTDESGNMDYNAFLSSLNERTAGLMLTNPSTLGLFEEKILDVAKMVHEKDGLLYYDGANLNGILGKARPGDMGFDMAHLNLHKTFSTPHGGGGPGSGPLCIKDRIVKDDIMLHDLLPGPIVIYDKKDKMYKIKWPGKNSPGLMKSFFGNVQQLIWAYTYILTLGPQGLREAGEVAVINTNYFIKLMENSKGYSLPYGNNRFRKHEVVLSAEPLHEETGVTAEDISKGLLDSGFYAPTIYFPLIVKEALMIEFTESETKENIEKFANRLKEIEDIARRNPNEPKQWPLNTSVRRIDMVKANHPKTITPTYRANILRQKGILGPLR</sequence>
<dbReference type="EMBL" id="CP003378">
    <property type="protein sequence ID" value="AFZ70466.1"/>
    <property type="molecule type" value="Genomic_DNA"/>
</dbReference>
<keyword evidence="9" id="KW-1185">Reference proteome</keyword>
<dbReference type="Proteomes" id="UP000010469">
    <property type="component" value="Chromosome"/>
</dbReference>
<dbReference type="KEGG" id="clg:Calag_0721"/>
<dbReference type="Pfam" id="PF21478">
    <property type="entry name" value="GcvP2_C"/>
    <property type="match status" value="1"/>
</dbReference>
<dbReference type="InterPro" id="IPR015422">
    <property type="entry name" value="PyrdxlP-dep_Trfase_small"/>
</dbReference>
<evidence type="ECO:0000259" key="7">
    <source>
        <dbReference type="Pfam" id="PF21478"/>
    </source>
</evidence>
<evidence type="ECO:0000256" key="4">
    <source>
        <dbReference type="ARBA" id="ARBA00049026"/>
    </source>
</evidence>
<dbReference type="HAMAP" id="MF_00713">
    <property type="entry name" value="GcvPB"/>
    <property type="match status" value="1"/>
</dbReference>
<evidence type="ECO:0000259" key="6">
    <source>
        <dbReference type="Pfam" id="PF02347"/>
    </source>
</evidence>
<evidence type="ECO:0000256" key="1">
    <source>
        <dbReference type="ARBA" id="ARBA00001933"/>
    </source>
</evidence>
<dbReference type="InterPro" id="IPR023012">
    <property type="entry name" value="GcvPB"/>
</dbReference>
<name>L0A9B6_CALLD</name>
<dbReference type="Pfam" id="PF02347">
    <property type="entry name" value="GDC-P"/>
    <property type="match status" value="1"/>
</dbReference>
<comment type="similarity">
    <text evidence="5">Belongs to the GcvP family. C-terminal subunit subfamily.</text>
</comment>
<dbReference type="GeneID" id="14211981"/>
<gene>
    <name evidence="5" type="primary">gcvPB</name>
    <name evidence="8" type="ordered locus">Calag_0721</name>
</gene>
<accession>L0A9B6</accession>
<keyword evidence="3 5" id="KW-0560">Oxidoreductase</keyword>
<dbReference type="InterPro" id="IPR049315">
    <property type="entry name" value="GDC-P_N"/>
</dbReference>
<comment type="cofactor">
    <cofactor evidence="1 5">
        <name>pyridoxal 5'-phosphate</name>
        <dbReference type="ChEBI" id="CHEBI:597326"/>
    </cofactor>
</comment>
<reference evidence="9" key="1">
    <citation type="submission" date="2012-03" db="EMBL/GenBank/DDBJ databases">
        <title>Complete genome of Caldisphaera lagunensis DSM 15908.</title>
        <authorList>
            <person name="Lucas S."/>
            <person name="Copeland A."/>
            <person name="Lapidus A."/>
            <person name="Glavina del Rio T."/>
            <person name="Dalin E."/>
            <person name="Tice H."/>
            <person name="Bruce D."/>
            <person name="Goodwin L."/>
            <person name="Pitluck S."/>
            <person name="Peters L."/>
            <person name="Mikhailova N."/>
            <person name="Teshima H."/>
            <person name="Kyrpides N."/>
            <person name="Mavromatis K."/>
            <person name="Ivanova N."/>
            <person name="Brettin T."/>
            <person name="Detter J.C."/>
            <person name="Han C."/>
            <person name="Larimer F."/>
            <person name="Land M."/>
            <person name="Hauser L."/>
            <person name="Markowitz V."/>
            <person name="Cheng J.-F."/>
            <person name="Hugenholtz P."/>
            <person name="Woyke T."/>
            <person name="Wu D."/>
            <person name="Spring S."/>
            <person name="Schroeder M."/>
            <person name="Brambilla E."/>
            <person name="Klenk H.-P."/>
            <person name="Eisen J.A."/>
        </authorList>
    </citation>
    <scope>NUCLEOTIDE SEQUENCE [LARGE SCALE GENOMIC DNA]</scope>
    <source>
        <strain evidence="9">DSM 15908 / JCM 11604 / IC-154</strain>
    </source>
</reference>
<dbReference type="GO" id="GO:0019464">
    <property type="term" value="P:glycine decarboxylation via glycine cleavage system"/>
    <property type="evidence" value="ECO:0007669"/>
    <property type="project" value="UniProtKB-UniRule"/>
</dbReference>
<dbReference type="InterPro" id="IPR020581">
    <property type="entry name" value="GDC_P"/>
</dbReference>
<keyword evidence="2 5" id="KW-0663">Pyridoxal phosphate</keyword>
<dbReference type="Gene3D" id="3.90.1150.10">
    <property type="entry name" value="Aspartate Aminotransferase, domain 1"/>
    <property type="match status" value="1"/>
</dbReference>
<comment type="subunit">
    <text evidence="5">The glycine cleavage system is composed of four proteins: P, T, L and H. In this organism, the P 'protein' is a heterodimer of two subunits.</text>
</comment>
<dbReference type="InterPro" id="IPR049316">
    <property type="entry name" value="GDC-P_C"/>
</dbReference>
<dbReference type="NCBIfam" id="NF003346">
    <property type="entry name" value="PRK04366.1"/>
    <property type="match status" value="1"/>
</dbReference>
<dbReference type="InterPro" id="IPR015421">
    <property type="entry name" value="PyrdxlP-dep_Trfase_major"/>
</dbReference>
<dbReference type="OrthoDB" id="371967at2157"/>
<proteinExistence type="inferred from homology"/>
<dbReference type="InParanoid" id="L0A9B6"/>
<dbReference type="FunFam" id="3.40.640.10:FF:000224">
    <property type="entry name" value="Probable glycine dehydrogenase (decarboxylating) subunit 2"/>
    <property type="match status" value="1"/>
</dbReference>
<comment type="catalytic activity">
    <reaction evidence="4 5">
        <text>N(6)-[(R)-lipoyl]-L-lysyl-[glycine-cleavage complex H protein] + glycine + H(+) = N(6)-[(R)-S(8)-aminomethyldihydrolipoyl]-L-lysyl-[glycine-cleavage complex H protein] + CO2</text>
        <dbReference type="Rhea" id="RHEA:24304"/>
        <dbReference type="Rhea" id="RHEA-COMP:10494"/>
        <dbReference type="Rhea" id="RHEA-COMP:10495"/>
        <dbReference type="ChEBI" id="CHEBI:15378"/>
        <dbReference type="ChEBI" id="CHEBI:16526"/>
        <dbReference type="ChEBI" id="CHEBI:57305"/>
        <dbReference type="ChEBI" id="CHEBI:83099"/>
        <dbReference type="ChEBI" id="CHEBI:83143"/>
        <dbReference type="EC" id="1.4.4.2"/>
    </reaction>
</comment>
<dbReference type="GO" id="GO:0004375">
    <property type="term" value="F:glycine dehydrogenase (decarboxylating) activity"/>
    <property type="evidence" value="ECO:0007669"/>
    <property type="project" value="UniProtKB-EC"/>
</dbReference>
<dbReference type="HOGENOM" id="CLU_004620_5_0_2"/>
<feature type="domain" description="Glycine cleavage system P-protein N-terminal" evidence="6">
    <location>
        <begin position="37"/>
        <end position="301"/>
    </location>
</feature>
<evidence type="ECO:0000313" key="9">
    <source>
        <dbReference type="Proteomes" id="UP000010469"/>
    </source>
</evidence>
<dbReference type="InterPro" id="IPR015424">
    <property type="entry name" value="PyrdxlP-dep_Trfase"/>
</dbReference>
<dbReference type="SUPFAM" id="SSF53383">
    <property type="entry name" value="PLP-dependent transferases"/>
    <property type="match status" value="1"/>
</dbReference>
<dbReference type="Gene3D" id="6.20.440.10">
    <property type="match status" value="1"/>
</dbReference>
<feature type="domain" description="Glycine dehydrogenase C-terminal" evidence="7">
    <location>
        <begin position="366"/>
        <end position="468"/>
    </location>
</feature>
<evidence type="ECO:0000256" key="2">
    <source>
        <dbReference type="ARBA" id="ARBA00022898"/>
    </source>
</evidence>
<dbReference type="eggNOG" id="arCOG00076">
    <property type="taxonomic scope" value="Archaea"/>
</dbReference>
<organism evidence="8 9">
    <name type="scientific">Caldisphaera lagunensis (strain DSM 15908 / JCM 11604 / ANMR 0165 / IC-154)</name>
    <dbReference type="NCBI Taxonomy" id="1056495"/>
    <lineage>
        <taxon>Archaea</taxon>
        <taxon>Thermoproteota</taxon>
        <taxon>Thermoprotei</taxon>
        <taxon>Acidilobales</taxon>
        <taxon>Caldisphaeraceae</taxon>
        <taxon>Caldisphaera</taxon>
    </lineage>
</organism>
<dbReference type="STRING" id="1056495.Calag_0721"/>
<dbReference type="RefSeq" id="WP_015232364.1">
    <property type="nucleotide sequence ID" value="NC_019791.1"/>
</dbReference>
<protein>
    <recommendedName>
        <fullName evidence="5">Probable glycine dehydrogenase (decarboxylating) subunit 2</fullName>
        <ecNumber evidence="5">1.4.4.2</ecNumber>
    </recommendedName>
    <alternativeName>
        <fullName evidence="5">Glycine cleavage system P-protein subunit 2</fullName>
    </alternativeName>
    <alternativeName>
        <fullName evidence="5">Glycine decarboxylase subunit 2</fullName>
    </alternativeName>
    <alternativeName>
        <fullName evidence="5">Glycine dehydrogenase (aminomethyl-transferring) subunit 2</fullName>
    </alternativeName>
</protein>
<evidence type="ECO:0000256" key="3">
    <source>
        <dbReference type="ARBA" id="ARBA00023002"/>
    </source>
</evidence>